<evidence type="ECO:0000256" key="2">
    <source>
        <dbReference type="ARBA" id="ARBA00022803"/>
    </source>
</evidence>
<feature type="repeat" description="TPR" evidence="3">
    <location>
        <begin position="20"/>
        <end position="53"/>
    </location>
</feature>
<dbReference type="InterPro" id="IPR019734">
    <property type="entry name" value="TPR_rpt"/>
</dbReference>
<keyword evidence="1" id="KW-0677">Repeat</keyword>
<proteinExistence type="predicted"/>
<dbReference type="AlphaFoldDB" id="A0A397HLP0"/>
<gene>
    <name evidence="4" type="ORF">Glove_326g39</name>
</gene>
<dbReference type="Proteomes" id="UP000266861">
    <property type="component" value="Unassembled WGS sequence"/>
</dbReference>
<comment type="caution">
    <text evidence="4">The sequence shown here is derived from an EMBL/GenBank/DDBJ whole genome shotgun (WGS) entry which is preliminary data.</text>
</comment>
<dbReference type="Pfam" id="PF07719">
    <property type="entry name" value="TPR_2"/>
    <property type="match status" value="1"/>
</dbReference>
<accession>A0A397HLP0</accession>
<reference evidence="4 5" key="1">
    <citation type="submission" date="2018-08" db="EMBL/GenBank/DDBJ databases">
        <title>Genome and evolution of the arbuscular mycorrhizal fungus Diversispora epigaea (formerly Glomus versiforme) and its bacterial endosymbionts.</title>
        <authorList>
            <person name="Sun X."/>
            <person name="Fei Z."/>
            <person name="Harrison M."/>
        </authorList>
    </citation>
    <scope>NUCLEOTIDE SEQUENCE [LARGE SCALE GENOMIC DNA]</scope>
    <source>
        <strain evidence="4 5">IT104</strain>
    </source>
</reference>
<dbReference type="Gene3D" id="1.25.40.10">
    <property type="entry name" value="Tetratricopeptide repeat domain"/>
    <property type="match status" value="1"/>
</dbReference>
<keyword evidence="5" id="KW-1185">Reference proteome</keyword>
<dbReference type="SMART" id="SM00028">
    <property type="entry name" value="TPR"/>
    <property type="match status" value="1"/>
</dbReference>
<organism evidence="4 5">
    <name type="scientific">Diversispora epigaea</name>
    <dbReference type="NCBI Taxonomy" id="1348612"/>
    <lineage>
        <taxon>Eukaryota</taxon>
        <taxon>Fungi</taxon>
        <taxon>Fungi incertae sedis</taxon>
        <taxon>Mucoromycota</taxon>
        <taxon>Glomeromycotina</taxon>
        <taxon>Glomeromycetes</taxon>
        <taxon>Diversisporales</taxon>
        <taxon>Diversisporaceae</taxon>
        <taxon>Diversispora</taxon>
    </lineage>
</organism>
<dbReference type="OrthoDB" id="2448147at2759"/>
<dbReference type="InterPro" id="IPR013105">
    <property type="entry name" value="TPR_2"/>
</dbReference>
<evidence type="ECO:0000256" key="1">
    <source>
        <dbReference type="ARBA" id="ARBA00022737"/>
    </source>
</evidence>
<dbReference type="PROSITE" id="PS50005">
    <property type="entry name" value="TPR"/>
    <property type="match status" value="1"/>
</dbReference>
<dbReference type="InterPro" id="IPR011990">
    <property type="entry name" value="TPR-like_helical_dom_sf"/>
</dbReference>
<protein>
    <submittedName>
        <fullName evidence="4">Uncharacterized protein</fullName>
    </submittedName>
</protein>
<keyword evidence="2 3" id="KW-0802">TPR repeat</keyword>
<evidence type="ECO:0000313" key="5">
    <source>
        <dbReference type="Proteomes" id="UP000266861"/>
    </source>
</evidence>
<evidence type="ECO:0000256" key="3">
    <source>
        <dbReference type="PROSITE-ProRule" id="PRU00339"/>
    </source>
</evidence>
<evidence type="ECO:0000313" key="4">
    <source>
        <dbReference type="EMBL" id="RHZ64071.1"/>
    </source>
</evidence>
<dbReference type="EMBL" id="PQFF01000298">
    <property type="protein sequence ID" value="RHZ64071.1"/>
    <property type="molecule type" value="Genomic_DNA"/>
</dbReference>
<name>A0A397HLP0_9GLOM</name>
<sequence>MYALFWKSEKEEVCINKMSANRLFSRGKTCLLLKKYNEALTDFNNLLELEPNNTFALRLRGETYLRLEKNNEEGKLI</sequence>
<dbReference type="SUPFAM" id="SSF48452">
    <property type="entry name" value="TPR-like"/>
    <property type="match status" value="1"/>
</dbReference>